<accession>A0A8S0W2L9</accession>
<dbReference type="RefSeq" id="WP_240984396.1">
    <property type="nucleotide sequence ID" value="NZ_CDGJ01000085.1"/>
</dbReference>
<dbReference type="EMBL" id="LR746496">
    <property type="protein sequence ID" value="CAA7600778.1"/>
    <property type="molecule type" value="Genomic_DNA"/>
</dbReference>
<dbReference type="KEGG" id="aacx:DEACI_1431"/>
<dbReference type="AlphaFoldDB" id="A0A8S0W2L9"/>
<organism evidence="1">
    <name type="scientific">Acididesulfobacillus acetoxydans</name>
    <dbReference type="NCBI Taxonomy" id="1561005"/>
    <lineage>
        <taxon>Bacteria</taxon>
        <taxon>Bacillati</taxon>
        <taxon>Bacillota</taxon>
        <taxon>Clostridia</taxon>
        <taxon>Eubacteriales</taxon>
        <taxon>Peptococcaceae</taxon>
        <taxon>Acididesulfobacillus</taxon>
    </lineage>
</organism>
<evidence type="ECO:0000313" key="1">
    <source>
        <dbReference type="EMBL" id="CAA7600778.1"/>
    </source>
</evidence>
<dbReference type="Proteomes" id="UP001071230">
    <property type="component" value="Unassembled WGS sequence"/>
</dbReference>
<dbReference type="EMBL" id="CDGJ01000085">
    <property type="protein sequence ID" value="CEJ08626.1"/>
    <property type="molecule type" value="Genomic_DNA"/>
</dbReference>
<protein>
    <submittedName>
        <fullName evidence="1">Uncharacterized protein</fullName>
    </submittedName>
</protein>
<keyword evidence="3" id="KW-1185">Reference proteome</keyword>
<dbReference type="Proteomes" id="UP000836597">
    <property type="component" value="Chromosome"/>
</dbReference>
<name>A0A8S0W2L9_9FIRM</name>
<evidence type="ECO:0000313" key="2">
    <source>
        <dbReference type="EMBL" id="CEJ08626.1"/>
    </source>
</evidence>
<reference evidence="1" key="2">
    <citation type="submission" date="2020-01" db="EMBL/GenBank/DDBJ databases">
        <authorList>
            <person name="Hornung B."/>
        </authorList>
    </citation>
    <scope>NUCLEOTIDE SEQUENCE</scope>
    <source>
        <strain evidence="1">PacBioINE</strain>
    </source>
</reference>
<gene>
    <name evidence="1" type="ORF">DEACI_1431</name>
    <name evidence="2" type="ORF">DEACI_3105</name>
</gene>
<evidence type="ECO:0000313" key="3">
    <source>
        <dbReference type="Proteomes" id="UP001071230"/>
    </source>
</evidence>
<proteinExistence type="predicted"/>
<reference evidence="2" key="1">
    <citation type="submission" date="2014-11" db="EMBL/GenBank/DDBJ databases">
        <authorList>
            <person name="Hornung B.V."/>
        </authorList>
    </citation>
    <scope>NUCLEOTIDE SEQUENCE</scope>
    <source>
        <strain evidence="2">INE</strain>
    </source>
</reference>
<sequence>MTDMPKKEDAHGNPPGVCIPWEQKMKEFGLIAGKPETIKKEWEKIDAFAYVYLWYWVHR</sequence>